<dbReference type="Gene3D" id="3.40.50.150">
    <property type="entry name" value="Vaccinia Virus protein VP39"/>
    <property type="match status" value="1"/>
</dbReference>
<dbReference type="AlphaFoldDB" id="A0A4R9GLU8"/>
<accession>A0A4R9GLU8</accession>
<keyword evidence="3 8" id="KW-0489">Methyltransferase</keyword>
<comment type="subcellular location">
    <subcellularLocation>
        <location evidence="1">Cytoplasm</location>
    </subcellularLocation>
</comment>
<comment type="similarity">
    <text evidence="6">Belongs to the methyltransferase superfamily. RlmI family.</text>
</comment>
<name>A0A4R9GLU8_9LEPT</name>
<dbReference type="PANTHER" id="PTHR42873:SF1">
    <property type="entry name" value="S-ADENOSYLMETHIONINE-DEPENDENT METHYLTRANSFERASE DOMAIN-CONTAINING PROTEIN"/>
    <property type="match status" value="1"/>
</dbReference>
<keyword evidence="2" id="KW-0963">Cytoplasm</keyword>
<dbReference type="RefSeq" id="WP_135766414.1">
    <property type="nucleotide sequence ID" value="NZ_RQET01000001.1"/>
</dbReference>
<keyword evidence="9" id="KW-1185">Reference proteome</keyword>
<sequence length="428" mass="48629">MSQKLPQHFRKARRYQLNKSSEAILKSGHPWILRGNISSAASVFRDGDRLKLVSGKNEVVGYGIYSSKGPIAIRILQRGPEFSLEMLRKTIANAFEKRKSLETTTDAYRLLHGENDRVPGITVDKYAKTWVVQTYSKGLYGFARLVVRILFSIASENPSSLPLRILMVSPQRMGEGESVKTRFLRGKSPLPIRETVRLKDLRFDAKIPGQKGSFFLDVRNLRTYLLENESLSRNKHCLHLFCHTGLTSLCMAQAGALSVTSIDGSEEVLEEFASQLTENTLQGEFREKSKPVFLRNHELIRSDLFRDWNFLGDRKFGLLVLDPPNLAPNQAALPSAKKAYKNLISKSLEKLEAGGTLVLLSCSGRISDLEFEKIGRETIRSRGWKYGSMLRLPPETDHPVLREFPEGKYFKVHLYLEMNPIEKLEKEE</sequence>
<reference evidence="8" key="1">
    <citation type="journal article" date="2019" name="PLoS Negl. Trop. Dis.">
        <title>Revisiting the worldwide diversity of Leptospira species in the environment.</title>
        <authorList>
            <person name="Vincent A.T."/>
            <person name="Schiettekatte O."/>
            <person name="Bourhy P."/>
            <person name="Veyrier F.J."/>
            <person name="Picardeau M."/>
        </authorList>
    </citation>
    <scope>NUCLEOTIDE SEQUENCE [LARGE SCALE GENOMIC DNA]</scope>
    <source>
        <strain evidence="8">SSW15</strain>
    </source>
</reference>
<keyword evidence="4 8" id="KW-0808">Transferase</keyword>
<evidence type="ECO:0000256" key="5">
    <source>
        <dbReference type="ARBA" id="ARBA00022691"/>
    </source>
</evidence>
<comment type="caution">
    <text evidence="8">The sequence shown here is derived from an EMBL/GenBank/DDBJ whole genome shotgun (WGS) entry which is preliminary data.</text>
</comment>
<organism evidence="8 9">
    <name type="scientific">Leptospira fletcheri</name>
    <dbReference type="NCBI Taxonomy" id="2484981"/>
    <lineage>
        <taxon>Bacteria</taxon>
        <taxon>Pseudomonadati</taxon>
        <taxon>Spirochaetota</taxon>
        <taxon>Spirochaetia</taxon>
        <taxon>Leptospirales</taxon>
        <taxon>Leptospiraceae</taxon>
        <taxon>Leptospira</taxon>
    </lineage>
</organism>
<gene>
    <name evidence="8" type="ORF">EHO60_01640</name>
</gene>
<evidence type="ECO:0000256" key="1">
    <source>
        <dbReference type="ARBA" id="ARBA00004496"/>
    </source>
</evidence>
<proteinExistence type="inferred from homology"/>
<dbReference type="PROSITE" id="PS50890">
    <property type="entry name" value="PUA"/>
    <property type="match status" value="1"/>
</dbReference>
<evidence type="ECO:0000256" key="6">
    <source>
        <dbReference type="ARBA" id="ARBA00038091"/>
    </source>
</evidence>
<dbReference type="InterPro" id="IPR029063">
    <property type="entry name" value="SAM-dependent_MTases_sf"/>
</dbReference>
<evidence type="ECO:0000313" key="9">
    <source>
        <dbReference type="Proteomes" id="UP000298458"/>
    </source>
</evidence>
<feature type="domain" description="RlmI-like PUA" evidence="7">
    <location>
        <begin position="16"/>
        <end position="78"/>
    </location>
</feature>
<evidence type="ECO:0000313" key="8">
    <source>
        <dbReference type="EMBL" id="TGK14073.1"/>
    </source>
</evidence>
<dbReference type="CDD" id="cd11572">
    <property type="entry name" value="RlmI_M_like"/>
    <property type="match status" value="1"/>
</dbReference>
<dbReference type="OrthoDB" id="9805492at2"/>
<dbReference type="InterPro" id="IPR041532">
    <property type="entry name" value="RlmI-like_PUA"/>
</dbReference>
<dbReference type="Pfam" id="PF17785">
    <property type="entry name" value="PUA_3"/>
    <property type="match status" value="1"/>
</dbReference>
<dbReference type="GO" id="GO:0008168">
    <property type="term" value="F:methyltransferase activity"/>
    <property type="evidence" value="ECO:0007669"/>
    <property type="project" value="UniProtKB-KW"/>
</dbReference>
<dbReference type="PANTHER" id="PTHR42873">
    <property type="entry name" value="RIBOSOMAL RNA LARGE SUBUNIT METHYLTRANSFERASE"/>
    <property type="match status" value="1"/>
</dbReference>
<dbReference type="SUPFAM" id="SSF88697">
    <property type="entry name" value="PUA domain-like"/>
    <property type="match status" value="1"/>
</dbReference>
<dbReference type="GO" id="GO:0032259">
    <property type="term" value="P:methylation"/>
    <property type="evidence" value="ECO:0007669"/>
    <property type="project" value="UniProtKB-KW"/>
</dbReference>
<dbReference type="Gene3D" id="3.30.750.80">
    <property type="entry name" value="RNA methyltransferase domain (HRMD) like"/>
    <property type="match status" value="1"/>
</dbReference>
<evidence type="ECO:0000256" key="4">
    <source>
        <dbReference type="ARBA" id="ARBA00022679"/>
    </source>
</evidence>
<dbReference type="GO" id="GO:0003723">
    <property type="term" value="F:RNA binding"/>
    <property type="evidence" value="ECO:0007669"/>
    <property type="project" value="InterPro"/>
</dbReference>
<dbReference type="CDD" id="cd02440">
    <property type="entry name" value="AdoMet_MTases"/>
    <property type="match status" value="1"/>
</dbReference>
<dbReference type="InterPro" id="IPR036974">
    <property type="entry name" value="PUA_sf"/>
</dbReference>
<dbReference type="InterPro" id="IPR015947">
    <property type="entry name" value="PUA-like_sf"/>
</dbReference>
<evidence type="ECO:0000256" key="3">
    <source>
        <dbReference type="ARBA" id="ARBA00022603"/>
    </source>
</evidence>
<dbReference type="Proteomes" id="UP000298458">
    <property type="component" value="Unassembled WGS sequence"/>
</dbReference>
<keyword evidence="5" id="KW-0949">S-adenosyl-L-methionine</keyword>
<evidence type="ECO:0000259" key="7">
    <source>
        <dbReference type="Pfam" id="PF17785"/>
    </source>
</evidence>
<evidence type="ECO:0000256" key="2">
    <source>
        <dbReference type="ARBA" id="ARBA00022490"/>
    </source>
</evidence>
<dbReference type="Gene3D" id="2.30.130.10">
    <property type="entry name" value="PUA domain"/>
    <property type="match status" value="1"/>
</dbReference>
<dbReference type="SUPFAM" id="SSF53335">
    <property type="entry name" value="S-adenosyl-L-methionine-dependent methyltransferases"/>
    <property type="match status" value="1"/>
</dbReference>
<dbReference type="EMBL" id="RQET01000001">
    <property type="protein sequence ID" value="TGK14073.1"/>
    <property type="molecule type" value="Genomic_DNA"/>
</dbReference>
<protein>
    <submittedName>
        <fullName evidence="8">Class I SAM-dependent rRNA methyltransferase</fullName>
    </submittedName>
</protein>